<reference evidence="3" key="1">
    <citation type="submission" date="2021-03" db="EMBL/GenBank/DDBJ databases">
        <authorList>
            <person name="Bekaert M."/>
        </authorList>
    </citation>
    <scope>NUCLEOTIDE SEQUENCE</scope>
</reference>
<proteinExistence type="predicted"/>
<sequence>MTSLEILSPTAVQAPDFHTIETKLDVLTGIVSHLHKGLSDQAEEHQNFKYQFDTYSEYTNRKIENLSSQFNTRLSDMSKDFDTKSENQSVEINTKLQNNFVNLHGEMGKITIAMENDTTHLASSCPSVHEINNQNKSNNQNLQNPENHTSGHIPSAFVPIENTKNTPSSDVFIKQVPVTCPQIDKPINVVSSPSISFNHNSGNVGYTKPHSYDGKSNWSDYKVHFEIVAQLNGWSSEIKALKLISCMQNEALAAIGDINTNCPPSYSELINTSTRRFAPENQTELYKTQIDTRIRKRGESLPKLAQDIKRLVRLAYPKAHQEVLDSLAYRNFREALNGYDLAWALTQSNIDAIDDALNLALKYEAFHSNIDIPIVLGYDFMYYNQCVIDIPNKNILLNSQTVDCHLESQIPSLFKISIDEQVTIPPNSETIIHALPNEKLPYGTTMILDNTSQSFKNKGVLVAKSICTFKGDNLPLRVMNLTDLPQTLYKNTCAGTAETICSENILGNINAEPELVLPEHMQVVMEKCKSNLKADQCKIVVDLLTKYSGAFAMSKNDLDKNRVLLLLHNDQLGGHLGFKRTIARIRHRFYWAGYTSFVERWCKRCTECQKRNQPSHHTRGQMKSYIVGEPMERVSLDILGPVTRTYKGNKYVIVVTDYFTRYAEAYGVPDIEAQTVADKLLEEFICRYDLSPLNSPDNFSIDIDLEPQKPSIILPHPEPSPLFSTAIIIDPESSPLVSTATIIDKQPSPTEQILDLTRTITTCTLEEPITTTPEDPNTTHQD</sequence>
<dbReference type="InterPro" id="IPR012337">
    <property type="entry name" value="RNaseH-like_sf"/>
</dbReference>
<dbReference type="Gene3D" id="3.30.420.10">
    <property type="entry name" value="Ribonuclease H-like superfamily/Ribonuclease H"/>
    <property type="match status" value="1"/>
</dbReference>
<comment type="caution">
    <text evidence="3">The sequence shown here is derived from an EMBL/GenBank/DDBJ whole genome shotgun (WGS) entry which is preliminary data.</text>
</comment>
<evidence type="ECO:0000313" key="3">
    <source>
        <dbReference type="EMBL" id="CAG2189361.1"/>
    </source>
</evidence>
<dbReference type="Pfam" id="PF17921">
    <property type="entry name" value="Integrase_H2C2"/>
    <property type="match status" value="1"/>
</dbReference>
<protein>
    <recommendedName>
        <fullName evidence="2">Integrase catalytic domain-containing protein</fullName>
    </recommendedName>
</protein>
<dbReference type="Proteomes" id="UP000683360">
    <property type="component" value="Unassembled WGS sequence"/>
</dbReference>
<feature type="domain" description="Integrase catalytic" evidence="2">
    <location>
        <begin position="626"/>
        <end position="702"/>
    </location>
</feature>
<dbReference type="InterPro" id="IPR041588">
    <property type="entry name" value="Integrase_H2C2"/>
</dbReference>
<evidence type="ECO:0000313" key="4">
    <source>
        <dbReference type="Proteomes" id="UP000683360"/>
    </source>
</evidence>
<dbReference type="FunFam" id="1.10.340.70:FF:000001">
    <property type="entry name" value="Retrovirus-related Pol polyprotein from transposon gypsy-like Protein"/>
    <property type="match status" value="1"/>
</dbReference>
<dbReference type="SUPFAM" id="SSF53098">
    <property type="entry name" value="Ribonuclease H-like"/>
    <property type="match status" value="1"/>
</dbReference>
<accession>A0A8S3Q097</accession>
<evidence type="ECO:0000259" key="2">
    <source>
        <dbReference type="PROSITE" id="PS50994"/>
    </source>
</evidence>
<keyword evidence="4" id="KW-1185">Reference proteome</keyword>
<dbReference type="InterPro" id="IPR001584">
    <property type="entry name" value="Integrase_cat-core"/>
</dbReference>
<evidence type="ECO:0000256" key="1">
    <source>
        <dbReference type="SAM" id="MobiDB-lite"/>
    </source>
</evidence>
<name>A0A8S3Q097_MYTED</name>
<dbReference type="PROSITE" id="PS50994">
    <property type="entry name" value="INTEGRASE"/>
    <property type="match status" value="1"/>
</dbReference>
<dbReference type="InterPro" id="IPR036397">
    <property type="entry name" value="RNaseH_sf"/>
</dbReference>
<dbReference type="EMBL" id="CAJPWZ010000291">
    <property type="protein sequence ID" value="CAG2189361.1"/>
    <property type="molecule type" value="Genomic_DNA"/>
</dbReference>
<dbReference type="Gene3D" id="1.10.340.70">
    <property type="match status" value="1"/>
</dbReference>
<organism evidence="3 4">
    <name type="scientific">Mytilus edulis</name>
    <name type="common">Blue mussel</name>
    <dbReference type="NCBI Taxonomy" id="6550"/>
    <lineage>
        <taxon>Eukaryota</taxon>
        <taxon>Metazoa</taxon>
        <taxon>Spiralia</taxon>
        <taxon>Lophotrochozoa</taxon>
        <taxon>Mollusca</taxon>
        <taxon>Bivalvia</taxon>
        <taxon>Autobranchia</taxon>
        <taxon>Pteriomorphia</taxon>
        <taxon>Mytilida</taxon>
        <taxon>Mytiloidea</taxon>
        <taxon>Mytilidae</taxon>
        <taxon>Mytilinae</taxon>
        <taxon>Mytilus</taxon>
    </lineage>
</organism>
<dbReference type="PANTHER" id="PTHR47266">
    <property type="entry name" value="ENDONUCLEASE-RELATED"/>
    <property type="match status" value="1"/>
</dbReference>
<dbReference type="GO" id="GO:0015074">
    <property type="term" value="P:DNA integration"/>
    <property type="evidence" value="ECO:0007669"/>
    <property type="project" value="InterPro"/>
</dbReference>
<dbReference type="AlphaFoldDB" id="A0A8S3Q097"/>
<feature type="compositionally biased region" description="Low complexity" evidence="1">
    <location>
        <begin position="132"/>
        <end position="147"/>
    </location>
</feature>
<gene>
    <name evidence="3" type="ORF">MEDL_4730</name>
</gene>
<dbReference type="InterPro" id="IPR052160">
    <property type="entry name" value="Gypsy_RT_Integrase-like"/>
</dbReference>
<feature type="region of interest" description="Disordered" evidence="1">
    <location>
        <begin position="129"/>
        <end position="153"/>
    </location>
</feature>
<dbReference type="GO" id="GO:0003676">
    <property type="term" value="F:nucleic acid binding"/>
    <property type="evidence" value="ECO:0007669"/>
    <property type="project" value="InterPro"/>
</dbReference>
<dbReference type="OrthoDB" id="8065738at2759"/>